<dbReference type="Gene3D" id="1.10.20.140">
    <property type="match status" value="1"/>
</dbReference>
<dbReference type="STRING" id="101127.A0A1X2G667"/>
<reference evidence="8 9" key="1">
    <citation type="submission" date="2016-07" db="EMBL/GenBank/DDBJ databases">
        <title>Pervasive Adenine N6-methylation of Active Genes in Fungi.</title>
        <authorList>
            <consortium name="DOE Joint Genome Institute"/>
            <person name="Mondo S.J."/>
            <person name="Dannebaum R.O."/>
            <person name="Kuo R.C."/>
            <person name="Labutti K."/>
            <person name="Haridas S."/>
            <person name="Kuo A."/>
            <person name="Salamov A."/>
            <person name="Ahrendt S.R."/>
            <person name="Lipzen A."/>
            <person name="Sullivan W."/>
            <person name="Andreopoulos W.B."/>
            <person name="Clum A."/>
            <person name="Lindquist E."/>
            <person name="Daum C."/>
            <person name="Ramamoorthy G.K."/>
            <person name="Gryganskyi A."/>
            <person name="Culley D."/>
            <person name="Magnuson J.K."/>
            <person name="James T.Y."/>
            <person name="O'Malley M.A."/>
            <person name="Stajich J.E."/>
            <person name="Spatafora J.W."/>
            <person name="Visel A."/>
            <person name="Grigoriev I.V."/>
        </authorList>
    </citation>
    <scope>NUCLEOTIDE SEQUENCE [LARGE SCALE GENOMIC DNA]</scope>
    <source>
        <strain evidence="8 9">NRRL 3301</strain>
    </source>
</reference>
<dbReference type="GO" id="GO:0005829">
    <property type="term" value="C:cytosol"/>
    <property type="evidence" value="ECO:0007669"/>
    <property type="project" value="EnsemblFungi"/>
</dbReference>
<dbReference type="Gene3D" id="3.40.50.300">
    <property type="entry name" value="P-loop containing nucleotide triphosphate hydrolases"/>
    <property type="match status" value="1"/>
</dbReference>
<dbReference type="GO" id="GO:0000049">
    <property type="term" value="F:tRNA binding"/>
    <property type="evidence" value="ECO:0007669"/>
    <property type="project" value="EnsemblFungi"/>
</dbReference>
<dbReference type="GO" id="GO:0005730">
    <property type="term" value="C:nucleolus"/>
    <property type="evidence" value="ECO:0007669"/>
    <property type="project" value="EnsemblFungi"/>
</dbReference>
<keyword evidence="2 5" id="KW-0808">Transferase</keyword>
<dbReference type="HAMAP" id="MF_00185">
    <property type="entry name" value="IPP_trans"/>
    <property type="match status" value="1"/>
</dbReference>
<dbReference type="EMBL" id="MCGT01000039">
    <property type="protein sequence ID" value="ORX46079.1"/>
    <property type="molecule type" value="Genomic_DNA"/>
</dbReference>
<keyword evidence="5" id="KW-0963">Cytoplasm</keyword>
<comment type="function">
    <text evidence="5">Catalyzes the transfer of a dimethylallyl group onto the adenine at position 37.</text>
</comment>
<dbReference type="OrthoDB" id="775260at2759"/>
<keyword evidence="3 5" id="KW-0547">Nucleotide-binding</keyword>
<evidence type="ECO:0000256" key="5">
    <source>
        <dbReference type="PIRNR" id="PIRNR039110"/>
    </source>
</evidence>
<dbReference type="GO" id="GO:0006400">
    <property type="term" value="P:tRNA modification"/>
    <property type="evidence" value="ECO:0007669"/>
    <property type="project" value="EnsemblFungi"/>
</dbReference>
<evidence type="ECO:0000313" key="8">
    <source>
        <dbReference type="EMBL" id="ORX46079.1"/>
    </source>
</evidence>
<dbReference type="EC" id="2.5.1.75" evidence="5 6"/>
<organism evidence="8 9">
    <name type="scientific">Hesseltinella vesiculosa</name>
    <dbReference type="NCBI Taxonomy" id="101127"/>
    <lineage>
        <taxon>Eukaryota</taxon>
        <taxon>Fungi</taxon>
        <taxon>Fungi incertae sedis</taxon>
        <taxon>Mucoromycota</taxon>
        <taxon>Mucoromycotina</taxon>
        <taxon>Mucoromycetes</taxon>
        <taxon>Mucorales</taxon>
        <taxon>Cunninghamellaceae</taxon>
        <taxon>Hesseltinella</taxon>
    </lineage>
</organism>
<dbReference type="InterPro" id="IPR018022">
    <property type="entry name" value="IPT"/>
</dbReference>
<dbReference type="PANTHER" id="PTHR11088">
    <property type="entry name" value="TRNA DIMETHYLALLYLTRANSFERASE"/>
    <property type="match status" value="1"/>
</dbReference>
<dbReference type="PIRSF" id="PIRSF039110">
    <property type="entry name" value="IPP_transferase"/>
    <property type="match status" value="1"/>
</dbReference>
<protein>
    <recommendedName>
        <fullName evidence="5 6">tRNA dimethylallyltransferase</fullName>
        <ecNumber evidence="5 6">2.5.1.75</ecNumber>
    </recommendedName>
</protein>
<comment type="catalytic activity">
    <reaction evidence="5 6">
        <text>adenosine(37) in tRNA + dimethylallyl diphosphate = N(6)-dimethylallyladenosine(37) in tRNA + diphosphate</text>
        <dbReference type="Rhea" id="RHEA:26482"/>
        <dbReference type="Rhea" id="RHEA-COMP:10162"/>
        <dbReference type="Rhea" id="RHEA-COMP:10375"/>
        <dbReference type="ChEBI" id="CHEBI:33019"/>
        <dbReference type="ChEBI" id="CHEBI:57623"/>
        <dbReference type="ChEBI" id="CHEBI:74411"/>
        <dbReference type="ChEBI" id="CHEBI:74415"/>
        <dbReference type="EC" id="2.5.1.75"/>
    </reaction>
</comment>
<dbReference type="SUPFAM" id="SSF52540">
    <property type="entry name" value="P-loop containing nucleoside triphosphate hydrolases"/>
    <property type="match status" value="2"/>
</dbReference>
<keyword evidence="4 5" id="KW-0067">ATP-binding</keyword>
<gene>
    <name evidence="8" type="ORF">DM01DRAFT_1339723</name>
</gene>
<dbReference type="NCBIfam" id="TIGR00174">
    <property type="entry name" value="miaA"/>
    <property type="match status" value="1"/>
</dbReference>
<accession>A0A1X2G667</accession>
<dbReference type="GO" id="GO:0005524">
    <property type="term" value="F:ATP binding"/>
    <property type="evidence" value="ECO:0007669"/>
    <property type="project" value="UniProtKB-UniRule"/>
</dbReference>
<keyword evidence="9" id="KW-1185">Reference proteome</keyword>
<evidence type="ECO:0000256" key="6">
    <source>
        <dbReference type="RuleBase" id="RU003783"/>
    </source>
</evidence>
<dbReference type="InterPro" id="IPR027417">
    <property type="entry name" value="P-loop_NTPase"/>
</dbReference>
<evidence type="ECO:0000313" key="9">
    <source>
        <dbReference type="Proteomes" id="UP000242146"/>
    </source>
</evidence>
<sequence>MKKIATIIGTTGVGKSQLGVEICKALGGQVINADAMQVYKGLDIITNKMPMHERLGIQHHLMDFLEPEQEYKVTQFKDDCSNCIESIWHDNQLPVVVGGTNYYVQSLLYQNSLIKGEDVARSPSPEPMPDLDVLPTDDLYQRLQQVDPIMANKWHPSNRRKILRSLQVYYQMGRPQSDIIKDQHTHHERFGSQARFPSIIFWLYADPLQLNPRLDDRVTSMIKTGLFEEIKQLRQRVVEGQVNLPPGQVDEQYQRGLWQAIGYKEFDPYFTALEANALSMEDLDKIKDECTEKMKTATRRYAKRQVQWIRNKLLPTIWNAKQDDVKIYLLDAGDLSLWNTNVRDKAIEVARAFQNGDTLPDPTSLSEAAKTMLTQTELQDTQSRILGWQNHTCPICKTDKGDQLILYGDIEWEQHKKSRWHRKSIKTLKRKAAMDMNRPNAPPPTDD</sequence>
<dbReference type="AlphaFoldDB" id="A0A1X2G667"/>
<evidence type="ECO:0000256" key="3">
    <source>
        <dbReference type="ARBA" id="ARBA00022741"/>
    </source>
</evidence>
<evidence type="ECO:0000256" key="4">
    <source>
        <dbReference type="ARBA" id="ARBA00022840"/>
    </source>
</evidence>
<dbReference type="GO" id="GO:0052381">
    <property type="term" value="F:tRNA dimethylallyltransferase activity"/>
    <property type="evidence" value="ECO:0007669"/>
    <property type="project" value="UniProtKB-UniRule"/>
</dbReference>
<comment type="similarity">
    <text evidence="1 5 7">Belongs to the IPP transferase family.</text>
</comment>
<name>A0A1X2G667_9FUNG</name>
<dbReference type="InterPro" id="IPR039657">
    <property type="entry name" value="Dimethylallyltransferase"/>
</dbReference>
<dbReference type="InterPro" id="IPR030666">
    <property type="entry name" value="IPP_transferase_euk"/>
</dbReference>
<evidence type="ECO:0000256" key="2">
    <source>
        <dbReference type="ARBA" id="ARBA00022679"/>
    </source>
</evidence>
<dbReference type="Gene3D" id="3.30.160.60">
    <property type="entry name" value="Classic Zinc Finger"/>
    <property type="match status" value="1"/>
</dbReference>
<proteinExistence type="inferred from homology"/>
<dbReference type="GO" id="GO:0005739">
    <property type="term" value="C:mitochondrion"/>
    <property type="evidence" value="ECO:0007669"/>
    <property type="project" value="EnsemblFungi"/>
</dbReference>
<dbReference type="Proteomes" id="UP000242146">
    <property type="component" value="Unassembled WGS sequence"/>
</dbReference>
<evidence type="ECO:0000256" key="1">
    <source>
        <dbReference type="ARBA" id="ARBA00005842"/>
    </source>
</evidence>
<dbReference type="PANTHER" id="PTHR11088:SF89">
    <property type="entry name" value="TRNA DIMETHYLALLYLTRANSFERASE"/>
    <property type="match status" value="1"/>
</dbReference>
<keyword evidence="5 6" id="KW-0819">tRNA processing</keyword>
<evidence type="ECO:0000256" key="7">
    <source>
        <dbReference type="RuleBase" id="RU003785"/>
    </source>
</evidence>
<dbReference type="Pfam" id="PF01715">
    <property type="entry name" value="IPPT"/>
    <property type="match status" value="1"/>
</dbReference>
<comment type="caution">
    <text evidence="8">The sequence shown here is derived from an EMBL/GenBank/DDBJ whole genome shotgun (WGS) entry which is preliminary data.</text>
</comment>